<evidence type="ECO:0000256" key="3">
    <source>
        <dbReference type="ARBA" id="ARBA00022448"/>
    </source>
</evidence>
<accession>A0ABR2LB82</accession>
<reference evidence="9 10" key="1">
    <citation type="submission" date="2024-04" db="EMBL/GenBank/DDBJ databases">
        <title>Tritrichomonas musculus Genome.</title>
        <authorList>
            <person name="Alves-Ferreira E."/>
            <person name="Grigg M."/>
            <person name="Lorenzi H."/>
            <person name="Galac M."/>
        </authorList>
    </citation>
    <scope>NUCLEOTIDE SEQUENCE [LARGE SCALE GENOMIC DNA]</scope>
    <source>
        <strain evidence="9 10">EAF2021</strain>
    </source>
</reference>
<feature type="region of interest" description="Disordered" evidence="7">
    <location>
        <begin position="557"/>
        <end position="587"/>
    </location>
</feature>
<dbReference type="SUPFAM" id="SSF48371">
    <property type="entry name" value="ARM repeat"/>
    <property type="match status" value="1"/>
</dbReference>
<evidence type="ECO:0000256" key="7">
    <source>
        <dbReference type="SAM" id="MobiDB-lite"/>
    </source>
</evidence>
<keyword evidence="4 6" id="KW-0653">Protein transport</keyword>
<proteinExistence type="inferred from homology"/>
<dbReference type="PANTHER" id="PTHR11134">
    <property type="entry name" value="ADAPTOR COMPLEX SUBUNIT BETA FAMILY MEMBER"/>
    <property type="match status" value="1"/>
</dbReference>
<feature type="compositionally biased region" description="Basic and acidic residues" evidence="7">
    <location>
        <begin position="870"/>
        <end position="881"/>
    </location>
</feature>
<feature type="region of interest" description="Disordered" evidence="7">
    <location>
        <begin position="798"/>
        <end position="881"/>
    </location>
</feature>
<keyword evidence="3 6" id="KW-0813">Transport</keyword>
<sequence length="881" mass="100070">MNLPPKRFQELSEAARSLSSNDTRTKLNNMRQIIHFFGKGYNCVAAERQVTKVDPRDNVSLRRFRNIMNVSYSSEDSKSDIISTILSDFENKDPLIKSIAVRQAGFFSTKETASTLIPIILKASQLDDSYIRKTAALSILRVYQNDPVLIPQYNLDLTLHSLLDDQNPNVLSNAISAISEINTLRSSPIIKISISSIEHMLSIIEDATEWAQIQIIDFITENMPPNPEAVNQLNIVNRLSAFLYYSNPGLTMSTVRCCLKMCIIKKNHEWTKEVLSQIMPPLVFLLDNCNEIQYIVLRSITVILQKYKSIFSDNVNFFFCKPDEPSYIRNEKLDIIWLLSSENNAQLILNEITKYSHDKDVKFARKSIQIIGKLAVMIEKVAENCVEAMISLIQTTEVYVVQECVIVSVNILRKYPFNKKFDNLISAICMNFNAAVDDHHRSKAAMAWILGEYAGMITNAAEHIEAVFLENFLQEPNDVQLTTLTAIVKYYLIYPEEGQEMLKKVLTLSTNSIDNPDLRDHAMIYISILTECGEDAVDIIMSKKNKKLIRNINKNKENSSSENIENSEDSDNSDESEKDQSEDEKDDFDNLNLTLDEMNVIDPSLADILLPLIGSLAVMYKQLPEAFTPNYKDQYSRYSKEEQAFSKSYPSSSASLVIPATPTKSLKGPSSPSKFGNASTSLVKTKNKFKHNQMQMNLNFNTSNVGHRHSSAKRPLNMPRDFGSWSEEERSIYDSSGSAIPSGVTYSHHRNKSVNYAHYIYNNEYNFNYNINDLSNFNYVNSSDASDAAVNRSFGQIQIPNQKRAPESLGKVLVPQPKRPINKNDQSDDEDDDDDEDDEDDDDEDDDESDDDNDDLFLKKNNSDLDDVFDNDRNNSDNSNK</sequence>
<evidence type="ECO:0000256" key="1">
    <source>
        <dbReference type="ARBA" id="ARBA00004308"/>
    </source>
</evidence>
<evidence type="ECO:0000313" key="10">
    <source>
        <dbReference type="Proteomes" id="UP001470230"/>
    </source>
</evidence>
<name>A0ABR2LB82_9EUKA</name>
<evidence type="ECO:0000256" key="4">
    <source>
        <dbReference type="ARBA" id="ARBA00022927"/>
    </source>
</evidence>
<evidence type="ECO:0000313" key="9">
    <source>
        <dbReference type="EMBL" id="KAK8900613.1"/>
    </source>
</evidence>
<feature type="compositionally biased region" description="Acidic residues" evidence="7">
    <location>
        <begin position="827"/>
        <end position="855"/>
    </location>
</feature>
<comment type="subcellular location">
    <subcellularLocation>
        <location evidence="1">Endomembrane system</location>
    </subcellularLocation>
</comment>
<evidence type="ECO:0000259" key="8">
    <source>
        <dbReference type="Pfam" id="PF01602"/>
    </source>
</evidence>
<keyword evidence="10" id="KW-1185">Reference proteome</keyword>
<feature type="compositionally biased region" description="Acidic residues" evidence="7">
    <location>
        <begin position="565"/>
        <end position="587"/>
    </location>
</feature>
<evidence type="ECO:0000256" key="5">
    <source>
        <dbReference type="ARBA" id="ARBA00023136"/>
    </source>
</evidence>
<dbReference type="EMBL" id="JAPFFF010000001">
    <property type="protein sequence ID" value="KAK8900613.1"/>
    <property type="molecule type" value="Genomic_DNA"/>
</dbReference>
<organism evidence="9 10">
    <name type="scientific">Tritrichomonas musculus</name>
    <dbReference type="NCBI Taxonomy" id="1915356"/>
    <lineage>
        <taxon>Eukaryota</taxon>
        <taxon>Metamonada</taxon>
        <taxon>Parabasalia</taxon>
        <taxon>Tritrichomonadida</taxon>
        <taxon>Tritrichomonadidae</taxon>
        <taxon>Tritrichomonas</taxon>
    </lineage>
</organism>
<dbReference type="InterPro" id="IPR002553">
    <property type="entry name" value="Clathrin/coatomer_adapt-like_N"/>
</dbReference>
<dbReference type="Gene3D" id="1.25.10.10">
    <property type="entry name" value="Leucine-rich Repeat Variant"/>
    <property type="match status" value="1"/>
</dbReference>
<feature type="region of interest" description="Disordered" evidence="7">
    <location>
        <begin position="701"/>
        <end position="720"/>
    </location>
</feature>
<protein>
    <recommendedName>
        <fullName evidence="6">AP complex subunit beta</fullName>
    </recommendedName>
</protein>
<evidence type="ECO:0000256" key="6">
    <source>
        <dbReference type="PIRNR" id="PIRNR002291"/>
    </source>
</evidence>
<dbReference type="InterPro" id="IPR011989">
    <property type="entry name" value="ARM-like"/>
</dbReference>
<evidence type="ECO:0000256" key="2">
    <source>
        <dbReference type="ARBA" id="ARBA00006613"/>
    </source>
</evidence>
<feature type="domain" description="Clathrin/coatomer adaptor adaptin-like N-terminal" evidence="8">
    <location>
        <begin position="11"/>
        <end position="530"/>
    </location>
</feature>
<dbReference type="PIRSF" id="PIRSF002291">
    <property type="entry name" value="AP_complex_beta"/>
    <property type="match status" value="1"/>
</dbReference>
<keyword evidence="5 6" id="KW-0472">Membrane</keyword>
<dbReference type="InterPro" id="IPR016342">
    <property type="entry name" value="AP_complex_bsu_1_2_4"/>
</dbReference>
<dbReference type="Pfam" id="PF01602">
    <property type="entry name" value="Adaptin_N"/>
    <property type="match status" value="1"/>
</dbReference>
<dbReference type="InterPro" id="IPR026739">
    <property type="entry name" value="AP_beta"/>
</dbReference>
<dbReference type="InterPro" id="IPR016024">
    <property type="entry name" value="ARM-type_fold"/>
</dbReference>
<dbReference type="Proteomes" id="UP001470230">
    <property type="component" value="Unassembled WGS sequence"/>
</dbReference>
<gene>
    <name evidence="9" type="ORF">M9Y10_002942</name>
</gene>
<comment type="similarity">
    <text evidence="2 6">Belongs to the adaptor complexes large subunit family.</text>
</comment>
<comment type="caution">
    <text evidence="9">The sequence shown here is derived from an EMBL/GenBank/DDBJ whole genome shotgun (WGS) entry which is preliminary data.</text>
</comment>